<dbReference type="OrthoDB" id="9819174at2"/>
<feature type="transmembrane region" description="Helical" evidence="1">
    <location>
        <begin position="99"/>
        <end position="117"/>
    </location>
</feature>
<proteinExistence type="predicted"/>
<reference evidence="3" key="1">
    <citation type="submission" date="2016-10" db="EMBL/GenBank/DDBJ databases">
        <authorList>
            <person name="Varghese N."/>
            <person name="Submissions S."/>
        </authorList>
    </citation>
    <scope>NUCLEOTIDE SEQUENCE [LARGE SCALE GENOMIC DNA]</scope>
    <source>
        <strain evidence="3">DSM 21368</strain>
    </source>
</reference>
<keyword evidence="1" id="KW-1133">Transmembrane helix</keyword>
<sequence length="313" mass="34170">MTNQPYQVHEYHQQTARAYASAGRFKGEVVTVRGGPGAVEVTGAHGTITTIAGEGEILQRGGARLRVFEMPPTPESITYGPVRHDFHGIPRWARTLRTVWIVVLVLALLTLNGIYLGEIGENVPLPWAVAMVVAIAIAGIPLLLSIRATRRGLADADPVEQVTSVFEASGMPMEDEATASVRRGSTWTGAGRLPVVDYTLRRFTRAGLIGSQLIPGFVGYVVGFAPMGVIAFGISRVVPDESWRTVGALVILIGQPICAIVVWHLLLWWVAKTRYHSPLKEHAAAYYRRPQLASVVWFILYLVVTAALMLAVW</sequence>
<keyword evidence="1" id="KW-0812">Transmembrane</keyword>
<feature type="transmembrane region" description="Helical" evidence="1">
    <location>
        <begin position="292"/>
        <end position="312"/>
    </location>
</feature>
<dbReference type="AlphaFoldDB" id="A0A1H5D469"/>
<feature type="transmembrane region" description="Helical" evidence="1">
    <location>
        <begin position="213"/>
        <end position="234"/>
    </location>
</feature>
<gene>
    <name evidence="2" type="ORF">SAMN04488554_0560</name>
</gene>
<evidence type="ECO:0000256" key="1">
    <source>
        <dbReference type="SAM" id="Phobius"/>
    </source>
</evidence>
<accession>A0A1H5D469</accession>
<dbReference type="STRING" id="648782.SAMN04488554_0560"/>
<evidence type="ECO:0000313" key="3">
    <source>
        <dbReference type="Proteomes" id="UP000199220"/>
    </source>
</evidence>
<organism evidence="2 3">
    <name type="scientific">Ruania alba</name>
    <dbReference type="NCBI Taxonomy" id="648782"/>
    <lineage>
        <taxon>Bacteria</taxon>
        <taxon>Bacillati</taxon>
        <taxon>Actinomycetota</taxon>
        <taxon>Actinomycetes</taxon>
        <taxon>Micrococcales</taxon>
        <taxon>Ruaniaceae</taxon>
        <taxon>Ruania</taxon>
    </lineage>
</organism>
<evidence type="ECO:0000313" key="2">
    <source>
        <dbReference type="EMBL" id="SED73538.1"/>
    </source>
</evidence>
<dbReference type="EMBL" id="FNTX01000001">
    <property type="protein sequence ID" value="SED73538.1"/>
    <property type="molecule type" value="Genomic_DNA"/>
</dbReference>
<name>A0A1H5D469_9MICO</name>
<protein>
    <submittedName>
        <fullName evidence="2">Uncharacterized protein</fullName>
    </submittedName>
</protein>
<keyword evidence="3" id="KW-1185">Reference proteome</keyword>
<feature type="transmembrane region" description="Helical" evidence="1">
    <location>
        <begin position="123"/>
        <end position="144"/>
    </location>
</feature>
<keyword evidence="1" id="KW-0472">Membrane</keyword>
<dbReference type="RefSeq" id="WP_089771589.1">
    <property type="nucleotide sequence ID" value="NZ_FNTX01000001.1"/>
</dbReference>
<dbReference type="Proteomes" id="UP000199220">
    <property type="component" value="Unassembled WGS sequence"/>
</dbReference>
<feature type="transmembrane region" description="Helical" evidence="1">
    <location>
        <begin position="246"/>
        <end position="271"/>
    </location>
</feature>